<name>A0A319CVW1_9EURO</name>
<evidence type="ECO:0000313" key="1">
    <source>
        <dbReference type="EMBL" id="PYH88621.1"/>
    </source>
</evidence>
<protein>
    <submittedName>
        <fullName evidence="1">Uncharacterized protein</fullName>
    </submittedName>
</protein>
<dbReference type="EMBL" id="KZ826077">
    <property type="protein sequence ID" value="PYH88621.1"/>
    <property type="molecule type" value="Genomic_DNA"/>
</dbReference>
<organism evidence="1 2">
    <name type="scientific">Aspergillus ellipticus CBS 707.79</name>
    <dbReference type="NCBI Taxonomy" id="1448320"/>
    <lineage>
        <taxon>Eukaryota</taxon>
        <taxon>Fungi</taxon>
        <taxon>Dikarya</taxon>
        <taxon>Ascomycota</taxon>
        <taxon>Pezizomycotina</taxon>
        <taxon>Eurotiomycetes</taxon>
        <taxon>Eurotiomycetidae</taxon>
        <taxon>Eurotiales</taxon>
        <taxon>Aspergillaceae</taxon>
        <taxon>Aspergillus</taxon>
        <taxon>Aspergillus subgen. Circumdati</taxon>
    </lineage>
</organism>
<gene>
    <name evidence="1" type="ORF">BO71DRAFT_131652</name>
</gene>
<sequence>MHLRCLSLLPDNLHNSGVSKVAEIIGLLVCLFIASGSIRTVTKAPLLGAYFPGQIIDRGVKSAGFLFSSRYSFQSWPMDSGSSTLSTRENA</sequence>
<accession>A0A319CVW1</accession>
<dbReference type="VEuPathDB" id="FungiDB:BO71DRAFT_131652"/>
<dbReference type="Proteomes" id="UP000247810">
    <property type="component" value="Unassembled WGS sequence"/>
</dbReference>
<dbReference type="AlphaFoldDB" id="A0A319CVW1"/>
<evidence type="ECO:0000313" key="2">
    <source>
        <dbReference type="Proteomes" id="UP000247810"/>
    </source>
</evidence>
<proteinExistence type="predicted"/>
<keyword evidence="2" id="KW-1185">Reference proteome</keyword>
<reference evidence="1 2" key="1">
    <citation type="submission" date="2018-02" db="EMBL/GenBank/DDBJ databases">
        <title>The genomes of Aspergillus section Nigri reveals drivers in fungal speciation.</title>
        <authorList>
            <consortium name="DOE Joint Genome Institute"/>
            <person name="Vesth T.C."/>
            <person name="Nybo J."/>
            <person name="Theobald S."/>
            <person name="Brandl J."/>
            <person name="Frisvad J.C."/>
            <person name="Nielsen K.F."/>
            <person name="Lyhne E.K."/>
            <person name="Kogle M.E."/>
            <person name="Kuo A."/>
            <person name="Riley R."/>
            <person name="Clum A."/>
            <person name="Nolan M."/>
            <person name="Lipzen A."/>
            <person name="Salamov A."/>
            <person name="Henrissat B."/>
            <person name="Wiebenga A."/>
            <person name="De vries R.P."/>
            <person name="Grigoriev I.V."/>
            <person name="Mortensen U.H."/>
            <person name="Andersen M.R."/>
            <person name="Baker S.E."/>
        </authorList>
    </citation>
    <scope>NUCLEOTIDE SEQUENCE [LARGE SCALE GENOMIC DNA]</scope>
    <source>
        <strain evidence="1 2">CBS 707.79</strain>
    </source>
</reference>